<organism evidence="1 2">
    <name type="scientific">Reichenbachiella ulvae</name>
    <dbReference type="NCBI Taxonomy" id="2980104"/>
    <lineage>
        <taxon>Bacteria</taxon>
        <taxon>Pseudomonadati</taxon>
        <taxon>Bacteroidota</taxon>
        <taxon>Cytophagia</taxon>
        <taxon>Cytophagales</taxon>
        <taxon>Reichenbachiellaceae</taxon>
        <taxon>Reichenbachiella</taxon>
    </lineage>
</organism>
<accession>A0ABT3D0Y4</accession>
<sequence length="68" mass="7842">MDRDQMLAAHFVALIWTKTLAGRMDDLPTMEPDRTENALRDEVTKHELLIEKGILHVPDTSWLRRGSV</sequence>
<reference evidence="1 2" key="1">
    <citation type="submission" date="2022-10" db="EMBL/GenBank/DDBJ databases">
        <title>Comparative genomics and taxonomic characterization of three novel marine species of genus Reichenbachiella exhibiting antioxidant and polysaccharide degradation activities.</title>
        <authorList>
            <person name="Muhammad N."/>
            <person name="Lee Y.-J."/>
            <person name="Ko J."/>
            <person name="Kim S.-G."/>
        </authorList>
    </citation>
    <scope>NUCLEOTIDE SEQUENCE [LARGE SCALE GENOMIC DNA]</scope>
    <source>
        <strain evidence="1 2">ABR2-5</strain>
    </source>
</reference>
<keyword evidence="2" id="KW-1185">Reference proteome</keyword>
<proteinExistence type="predicted"/>
<dbReference type="RefSeq" id="WP_264140473.1">
    <property type="nucleotide sequence ID" value="NZ_JAOYOD010000006.1"/>
</dbReference>
<dbReference type="EMBL" id="JAOYOD010000006">
    <property type="protein sequence ID" value="MCV9389491.1"/>
    <property type="molecule type" value="Genomic_DNA"/>
</dbReference>
<gene>
    <name evidence="1" type="ORF">N7U62_22720</name>
</gene>
<evidence type="ECO:0000313" key="2">
    <source>
        <dbReference type="Proteomes" id="UP001300692"/>
    </source>
</evidence>
<dbReference type="Proteomes" id="UP001300692">
    <property type="component" value="Unassembled WGS sequence"/>
</dbReference>
<name>A0ABT3D0Y4_9BACT</name>
<evidence type="ECO:0000313" key="1">
    <source>
        <dbReference type="EMBL" id="MCV9389491.1"/>
    </source>
</evidence>
<protein>
    <submittedName>
        <fullName evidence="1">Uncharacterized protein</fullName>
    </submittedName>
</protein>
<comment type="caution">
    <text evidence="1">The sequence shown here is derived from an EMBL/GenBank/DDBJ whole genome shotgun (WGS) entry which is preliminary data.</text>
</comment>